<evidence type="ECO:0000313" key="1">
    <source>
        <dbReference type="EMBL" id="EIT69374.1"/>
    </source>
</evidence>
<dbReference type="AlphaFoldDB" id="I7ZBW4"/>
<dbReference type="InterPro" id="IPR046606">
    <property type="entry name" value="DUF6665"/>
</dbReference>
<dbReference type="Pfam" id="PF20370">
    <property type="entry name" value="DUF6665"/>
    <property type="match status" value="1"/>
</dbReference>
<dbReference type="OrthoDB" id="9814981at2"/>
<organism evidence="1 2">
    <name type="scientific">Hydrocarboniphaga effusa AP103</name>
    <dbReference type="NCBI Taxonomy" id="1172194"/>
    <lineage>
        <taxon>Bacteria</taxon>
        <taxon>Pseudomonadati</taxon>
        <taxon>Pseudomonadota</taxon>
        <taxon>Gammaproteobacteria</taxon>
        <taxon>Nevskiales</taxon>
        <taxon>Nevskiaceae</taxon>
        <taxon>Hydrocarboniphaga</taxon>
    </lineage>
</organism>
<dbReference type="STRING" id="1172194.WQQ_29560"/>
<protein>
    <submittedName>
        <fullName evidence="1">Uncharacterized protein</fullName>
    </submittedName>
</protein>
<evidence type="ECO:0000313" key="2">
    <source>
        <dbReference type="Proteomes" id="UP000003704"/>
    </source>
</evidence>
<accession>I7ZBW4</accession>
<gene>
    <name evidence="1" type="ORF">WQQ_29560</name>
</gene>
<dbReference type="RefSeq" id="WP_007185897.1">
    <property type="nucleotide sequence ID" value="NZ_AKGD01000002.1"/>
</dbReference>
<reference evidence="1 2" key="1">
    <citation type="journal article" date="2012" name="J. Bacteriol.">
        <title>Genome Sequence of n-Alkane-Degrading Hydrocarboniphaga effusa Strain AP103T (ATCC BAA-332T).</title>
        <authorList>
            <person name="Chang H.K."/>
            <person name="Zylstra G.J."/>
            <person name="Chae J.C."/>
        </authorList>
    </citation>
    <scope>NUCLEOTIDE SEQUENCE [LARGE SCALE GENOMIC DNA]</scope>
    <source>
        <strain evidence="1 2">AP103</strain>
    </source>
</reference>
<dbReference type="EMBL" id="AKGD01000002">
    <property type="protein sequence ID" value="EIT69374.1"/>
    <property type="molecule type" value="Genomic_DNA"/>
</dbReference>
<sequence>MIESITAEDRATTLRNAAHRVEVSLLALETYDAKHAGLGLTEEQRSDRHLLVDVASQLVWEYIVQREMSGLRDHREAREQYRIPDEVWRRMGATPRPS</sequence>
<keyword evidence="2" id="KW-1185">Reference proteome</keyword>
<dbReference type="Proteomes" id="UP000003704">
    <property type="component" value="Unassembled WGS sequence"/>
</dbReference>
<comment type="caution">
    <text evidence="1">The sequence shown here is derived from an EMBL/GenBank/DDBJ whole genome shotgun (WGS) entry which is preliminary data.</text>
</comment>
<proteinExistence type="predicted"/>
<name>I7ZBW4_9GAMM</name>